<dbReference type="AlphaFoldDB" id="A0A5B7ZZZ6"/>
<dbReference type="OrthoDB" id="1271679at2"/>
<name>A0A5B7ZZZ6_9BACT</name>
<organism evidence="1 2">
    <name type="scientific">Hymenobacter jejuensis</name>
    <dbReference type="NCBI Taxonomy" id="2502781"/>
    <lineage>
        <taxon>Bacteria</taxon>
        <taxon>Pseudomonadati</taxon>
        <taxon>Bacteroidota</taxon>
        <taxon>Cytophagia</taxon>
        <taxon>Cytophagales</taxon>
        <taxon>Hymenobacteraceae</taxon>
        <taxon>Hymenobacter</taxon>
    </lineage>
</organism>
<protein>
    <recommendedName>
        <fullName evidence="3">Glyoxalase</fullName>
    </recommendedName>
</protein>
<keyword evidence="2" id="KW-1185">Reference proteome</keyword>
<evidence type="ECO:0008006" key="3">
    <source>
        <dbReference type="Google" id="ProtNLM"/>
    </source>
</evidence>
<gene>
    <name evidence="1" type="ORF">FHG12_10950</name>
</gene>
<dbReference type="KEGG" id="hyj:FHG12_10950"/>
<dbReference type="RefSeq" id="WP_139515766.1">
    <property type="nucleotide sequence ID" value="NZ_CP040896.1"/>
</dbReference>
<proteinExistence type="predicted"/>
<sequence>MPPSTPTVSAYDLALLALRPSLAELPGPANDTVGDFLHRTLRPVLKMQNELLLMAVADFVRDHHIPLATASPTDRERRLDELLTRNVKLRYTVIGLITGLFTSGETTFYRRQRAELNRRILELATRRAQDQADRLVGMLTEAI</sequence>
<evidence type="ECO:0000313" key="2">
    <source>
        <dbReference type="Proteomes" id="UP000305398"/>
    </source>
</evidence>
<evidence type="ECO:0000313" key="1">
    <source>
        <dbReference type="EMBL" id="QDA60590.1"/>
    </source>
</evidence>
<dbReference type="EMBL" id="CP040896">
    <property type="protein sequence ID" value="QDA60590.1"/>
    <property type="molecule type" value="Genomic_DNA"/>
</dbReference>
<dbReference type="Proteomes" id="UP000305398">
    <property type="component" value="Chromosome"/>
</dbReference>
<reference evidence="1 2" key="1">
    <citation type="submission" date="2019-06" db="EMBL/GenBank/DDBJ databases">
        <authorList>
            <person name="Srinivasan S."/>
        </authorList>
    </citation>
    <scope>NUCLEOTIDE SEQUENCE [LARGE SCALE GENOMIC DNA]</scope>
    <source>
        <strain evidence="1 2">17J68-5</strain>
    </source>
</reference>
<accession>A0A5B7ZZZ6</accession>